<name>A0A9P4I3X0_9PEZI</name>
<evidence type="ECO:0000313" key="3">
    <source>
        <dbReference type="Proteomes" id="UP000799772"/>
    </source>
</evidence>
<protein>
    <submittedName>
        <fullName evidence="2">Uncharacterized protein</fullName>
    </submittedName>
</protein>
<feature type="compositionally biased region" description="Polar residues" evidence="1">
    <location>
        <begin position="80"/>
        <end position="105"/>
    </location>
</feature>
<sequence>MLRYNGGPHDPLVNRMEFASTRQFRFALKEMLKHHPSLDGFILPVNLPDVQSSSGHSLNATPYPSAFSRRVQPLRPAILSNSTVASTTSSRRKANITTSNTSSQEVIDLTKDSPVRRRNNRRTEILCQPGSPSNPSDAEMPTSSTSPGHQKIAGVSTVAKSFTTINQETTVASRRADKCKRKATTAEDIPPDAKDLAPESPSVKKRKSPGKKFRTAMDVKRQRNIDLPPENRVRGNRSVKDFRKISV</sequence>
<feature type="compositionally biased region" description="Basic and acidic residues" evidence="1">
    <location>
        <begin position="215"/>
        <end position="247"/>
    </location>
</feature>
<feature type="region of interest" description="Disordered" evidence="1">
    <location>
        <begin position="175"/>
        <end position="247"/>
    </location>
</feature>
<comment type="caution">
    <text evidence="2">The sequence shown here is derived from an EMBL/GenBank/DDBJ whole genome shotgun (WGS) entry which is preliminary data.</text>
</comment>
<dbReference type="AlphaFoldDB" id="A0A9P4I3X0"/>
<dbReference type="EMBL" id="ML978143">
    <property type="protein sequence ID" value="KAF2092722.1"/>
    <property type="molecule type" value="Genomic_DNA"/>
</dbReference>
<accession>A0A9P4I3X0</accession>
<feature type="compositionally biased region" description="Basic residues" evidence="1">
    <location>
        <begin position="203"/>
        <end position="214"/>
    </location>
</feature>
<evidence type="ECO:0000313" key="2">
    <source>
        <dbReference type="EMBL" id="KAF2092722.1"/>
    </source>
</evidence>
<proteinExistence type="predicted"/>
<organism evidence="2 3">
    <name type="scientific">Rhizodiscina lignyota</name>
    <dbReference type="NCBI Taxonomy" id="1504668"/>
    <lineage>
        <taxon>Eukaryota</taxon>
        <taxon>Fungi</taxon>
        <taxon>Dikarya</taxon>
        <taxon>Ascomycota</taxon>
        <taxon>Pezizomycotina</taxon>
        <taxon>Dothideomycetes</taxon>
        <taxon>Pleosporomycetidae</taxon>
        <taxon>Aulographales</taxon>
        <taxon>Rhizodiscinaceae</taxon>
        <taxon>Rhizodiscina</taxon>
    </lineage>
</organism>
<evidence type="ECO:0000256" key="1">
    <source>
        <dbReference type="SAM" id="MobiDB-lite"/>
    </source>
</evidence>
<feature type="compositionally biased region" description="Polar residues" evidence="1">
    <location>
        <begin position="130"/>
        <end position="148"/>
    </location>
</feature>
<gene>
    <name evidence="2" type="ORF">NA57DRAFT_82086</name>
</gene>
<dbReference type="Proteomes" id="UP000799772">
    <property type="component" value="Unassembled WGS sequence"/>
</dbReference>
<reference evidence="2" key="1">
    <citation type="journal article" date="2020" name="Stud. Mycol.">
        <title>101 Dothideomycetes genomes: a test case for predicting lifestyles and emergence of pathogens.</title>
        <authorList>
            <person name="Haridas S."/>
            <person name="Albert R."/>
            <person name="Binder M."/>
            <person name="Bloem J."/>
            <person name="Labutti K."/>
            <person name="Salamov A."/>
            <person name="Andreopoulos B."/>
            <person name="Baker S."/>
            <person name="Barry K."/>
            <person name="Bills G."/>
            <person name="Bluhm B."/>
            <person name="Cannon C."/>
            <person name="Castanera R."/>
            <person name="Culley D."/>
            <person name="Daum C."/>
            <person name="Ezra D."/>
            <person name="Gonzalez J."/>
            <person name="Henrissat B."/>
            <person name="Kuo A."/>
            <person name="Liang C."/>
            <person name="Lipzen A."/>
            <person name="Lutzoni F."/>
            <person name="Magnuson J."/>
            <person name="Mondo S."/>
            <person name="Nolan M."/>
            <person name="Ohm R."/>
            <person name="Pangilinan J."/>
            <person name="Park H.-J."/>
            <person name="Ramirez L."/>
            <person name="Alfaro M."/>
            <person name="Sun H."/>
            <person name="Tritt A."/>
            <person name="Yoshinaga Y."/>
            <person name="Zwiers L.-H."/>
            <person name="Turgeon B."/>
            <person name="Goodwin S."/>
            <person name="Spatafora J."/>
            <person name="Crous P."/>
            <person name="Grigoriev I."/>
        </authorList>
    </citation>
    <scope>NUCLEOTIDE SEQUENCE</scope>
    <source>
        <strain evidence="2">CBS 133067</strain>
    </source>
</reference>
<feature type="region of interest" description="Disordered" evidence="1">
    <location>
        <begin position="80"/>
        <end position="151"/>
    </location>
</feature>
<keyword evidence="3" id="KW-1185">Reference proteome</keyword>